<dbReference type="Proteomes" id="UP000037397">
    <property type="component" value="Unassembled WGS sequence"/>
</dbReference>
<dbReference type="GO" id="GO:0003700">
    <property type="term" value="F:DNA-binding transcription factor activity"/>
    <property type="evidence" value="ECO:0007669"/>
    <property type="project" value="InterPro"/>
</dbReference>
<organism evidence="5 6">
    <name type="scientific">Luteipulveratus halotolerans</name>
    <dbReference type="NCBI Taxonomy" id="1631356"/>
    <lineage>
        <taxon>Bacteria</taxon>
        <taxon>Bacillati</taxon>
        <taxon>Actinomycetota</taxon>
        <taxon>Actinomycetes</taxon>
        <taxon>Micrococcales</taxon>
        <taxon>Dermacoccaceae</taxon>
        <taxon>Luteipulveratus</taxon>
    </lineage>
</organism>
<keyword evidence="3" id="KW-0804">Transcription</keyword>
<dbReference type="Pfam" id="PF01047">
    <property type="entry name" value="MarR"/>
    <property type="match status" value="1"/>
</dbReference>
<dbReference type="EMBL" id="LAIR01000002">
    <property type="protein sequence ID" value="KNX39633.1"/>
    <property type="molecule type" value="Genomic_DNA"/>
</dbReference>
<keyword evidence="2" id="KW-0238">DNA-binding</keyword>
<evidence type="ECO:0000313" key="6">
    <source>
        <dbReference type="Proteomes" id="UP000037397"/>
    </source>
</evidence>
<name>A0A0L6CQ24_9MICO</name>
<keyword evidence="1" id="KW-0805">Transcription regulation</keyword>
<dbReference type="PROSITE" id="PS50995">
    <property type="entry name" value="HTH_MARR_2"/>
    <property type="match status" value="1"/>
</dbReference>
<dbReference type="AlphaFoldDB" id="A0A0L6CQ24"/>
<dbReference type="Gene3D" id="1.10.10.10">
    <property type="entry name" value="Winged helix-like DNA-binding domain superfamily/Winged helix DNA-binding domain"/>
    <property type="match status" value="1"/>
</dbReference>
<evidence type="ECO:0000313" key="5">
    <source>
        <dbReference type="EMBL" id="KNX39633.1"/>
    </source>
</evidence>
<dbReference type="InterPro" id="IPR023187">
    <property type="entry name" value="Tscrpt_reg_MarR-type_CS"/>
</dbReference>
<accession>A0A0L6CQ24</accession>
<dbReference type="InterPro" id="IPR000835">
    <property type="entry name" value="HTH_MarR-typ"/>
</dbReference>
<protein>
    <recommendedName>
        <fullName evidence="4">HTH marR-type domain-containing protein</fullName>
    </recommendedName>
</protein>
<dbReference type="InterPro" id="IPR036390">
    <property type="entry name" value="WH_DNA-bd_sf"/>
</dbReference>
<keyword evidence="6" id="KW-1185">Reference proteome</keyword>
<dbReference type="PANTHER" id="PTHR42756:SF1">
    <property type="entry name" value="TRANSCRIPTIONAL REPRESSOR OF EMRAB OPERON"/>
    <property type="match status" value="1"/>
</dbReference>
<evidence type="ECO:0000256" key="2">
    <source>
        <dbReference type="ARBA" id="ARBA00023125"/>
    </source>
</evidence>
<evidence type="ECO:0000259" key="4">
    <source>
        <dbReference type="PROSITE" id="PS50995"/>
    </source>
</evidence>
<dbReference type="PANTHER" id="PTHR42756">
    <property type="entry name" value="TRANSCRIPTIONAL REGULATOR, MARR"/>
    <property type="match status" value="1"/>
</dbReference>
<gene>
    <name evidence="5" type="ORF">VV01_20340</name>
</gene>
<dbReference type="GO" id="GO:0003677">
    <property type="term" value="F:DNA binding"/>
    <property type="evidence" value="ECO:0007669"/>
    <property type="project" value="UniProtKB-KW"/>
</dbReference>
<evidence type="ECO:0000256" key="1">
    <source>
        <dbReference type="ARBA" id="ARBA00023015"/>
    </source>
</evidence>
<reference evidence="6" key="1">
    <citation type="submission" date="2015-03" db="EMBL/GenBank/DDBJ databases">
        <title>Luteipulveratus halotolerans sp. nov., a novel actinobacterium (Dermacoccaceae) from Sarawak, Malaysia.</title>
        <authorList>
            <person name="Juboi H."/>
            <person name="Basik A."/>
            <person name="Shamsul S.S."/>
            <person name="Arnold P."/>
            <person name="Schmitt E.K."/>
            <person name="Sanglier J.-J."/>
            <person name="Yeo T."/>
        </authorList>
    </citation>
    <scope>NUCLEOTIDE SEQUENCE [LARGE SCALE GENOMIC DNA]</scope>
    <source>
        <strain evidence="6">C296001</strain>
    </source>
</reference>
<dbReference type="PROSITE" id="PS01117">
    <property type="entry name" value="HTH_MARR_1"/>
    <property type="match status" value="1"/>
</dbReference>
<proteinExistence type="predicted"/>
<dbReference type="InterPro" id="IPR036388">
    <property type="entry name" value="WH-like_DNA-bd_sf"/>
</dbReference>
<dbReference type="SMART" id="SM00347">
    <property type="entry name" value="HTH_MARR"/>
    <property type="match status" value="1"/>
</dbReference>
<sequence length="152" mass="16078">MVDALSALGRATRASAAHWEHAAGTLTRPDLATLKCIESQGEVRMSCLATAVQVHPSVISRQISALEAAGLVERRIDPDDRRAGLVRVTAAGQAQVAATSQAFADFLGRRTAHWDPARLALAADLIHEMADSLGPAEATTEDHTTTEELTTA</sequence>
<dbReference type="STRING" id="1631356.VV01_20340"/>
<dbReference type="SUPFAM" id="SSF46785">
    <property type="entry name" value="Winged helix' DNA-binding domain"/>
    <property type="match status" value="1"/>
</dbReference>
<comment type="caution">
    <text evidence="5">The sequence shown here is derived from an EMBL/GenBank/DDBJ whole genome shotgun (WGS) entry which is preliminary data.</text>
</comment>
<feature type="domain" description="HTH marR-type" evidence="4">
    <location>
        <begin position="1"/>
        <end position="131"/>
    </location>
</feature>
<evidence type="ECO:0000256" key="3">
    <source>
        <dbReference type="ARBA" id="ARBA00023163"/>
    </source>
</evidence>